<organism evidence="1 2">
    <name type="scientific">Bugula neritina</name>
    <name type="common">Brown bryozoan</name>
    <name type="synonym">Sertularia neritina</name>
    <dbReference type="NCBI Taxonomy" id="10212"/>
    <lineage>
        <taxon>Eukaryota</taxon>
        <taxon>Metazoa</taxon>
        <taxon>Spiralia</taxon>
        <taxon>Lophotrochozoa</taxon>
        <taxon>Bryozoa</taxon>
        <taxon>Gymnolaemata</taxon>
        <taxon>Cheilostomatida</taxon>
        <taxon>Flustrina</taxon>
        <taxon>Buguloidea</taxon>
        <taxon>Bugulidae</taxon>
        <taxon>Bugula</taxon>
    </lineage>
</organism>
<evidence type="ECO:0000313" key="2">
    <source>
        <dbReference type="Proteomes" id="UP000593567"/>
    </source>
</evidence>
<keyword evidence="2" id="KW-1185">Reference proteome</keyword>
<comment type="caution">
    <text evidence="1">The sequence shown here is derived from an EMBL/GenBank/DDBJ whole genome shotgun (WGS) entry which is preliminary data.</text>
</comment>
<reference evidence="1" key="1">
    <citation type="submission" date="2020-06" db="EMBL/GenBank/DDBJ databases">
        <title>Draft genome of Bugula neritina, a colonial animal packing powerful symbionts and potential medicines.</title>
        <authorList>
            <person name="Rayko M."/>
        </authorList>
    </citation>
    <scope>NUCLEOTIDE SEQUENCE [LARGE SCALE GENOMIC DNA]</scope>
    <source>
        <strain evidence="1">Kwan_BN1</strain>
    </source>
</reference>
<dbReference type="EMBL" id="VXIV02001750">
    <property type="protein sequence ID" value="KAF6030134.1"/>
    <property type="molecule type" value="Genomic_DNA"/>
</dbReference>
<proteinExistence type="predicted"/>
<dbReference type="Proteomes" id="UP000593567">
    <property type="component" value="Unassembled WGS sequence"/>
</dbReference>
<evidence type="ECO:0000313" key="1">
    <source>
        <dbReference type="EMBL" id="KAF6030134.1"/>
    </source>
</evidence>
<accession>A0A7J7JWN8</accession>
<gene>
    <name evidence="1" type="ORF">EB796_011574</name>
</gene>
<sequence>MITVLELELYLIRGIDLKNFSLTQITDYHYFSVLQGYQDYQKKIYNVNQLQLASTKTLLYVSYFPMKAVTET</sequence>
<dbReference type="AlphaFoldDB" id="A0A7J7JWN8"/>
<protein>
    <submittedName>
        <fullName evidence="1">Uncharacterized protein</fullName>
    </submittedName>
</protein>
<name>A0A7J7JWN8_BUGNE</name>